<sequence>MFLQEYPVERLVPSSNNSTHHGTPSSRSFSAPRNYAAPSNPASNASNATL</sequence>
<evidence type="ECO:0000256" key="1">
    <source>
        <dbReference type="SAM" id="MobiDB-lite"/>
    </source>
</evidence>
<comment type="caution">
    <text evidence="2">The sequence shown here is derived from an EMBL/GenBank/DDBJ whole genome shotgun (WGS) entry which is preliminary data.</text>
</comment>
<dbReference type="AlphaFoldDB" id="A0A2N5VAL5"/>
<dbReference type="EMBL" id="PGCI01000034">
    <property type="protein sequence ID" value="PLW47048.1"/>
    <property type="molecule type" value="Genomic_DNA"/>
</dbReference>
<name>A0A2N5VAL5_9BASI</name>
<feature type="compositionally biased region" description="Low complexity" evidence="1">
    <location>
        <begin position="30"/>
        <end position="50"/>
    </location>
</feature>
<accession>A0A2N5VAL5</accession>
<evidence type="ECO:0000313" key="2">
    <source>
        <dbReference type="EMBL" id="PLW47048.1"/>
    </source>
</evidence>
<feature type="region of interest" description="Disordered" evidence="1">
    <location>
        <begin position="1"/>
        <end position="50"/>
    </location>
</feature>
<gene>
    <name evidence="2" type="ORF">PCASD_03932</name>
</gene>
<evidence type="ECO:0000313" key="3">
    <source>
        <dbReference type="Proteomes" id="UP000235392"/>
    </source>
</evidence>
<proteinExistence type="predicted"/>
<feature type="compositionally biased region" description="Polar residues" evidence="1">
    <location>
        <begin position="13"/>
        <end position="29"/>
    </location>
</feature>
<reference evidence="2 3" key="1">
    <citation type="submission" date="2017-11" db="EMBL/GenBank/DDBJ databases">
        <title>De novo assembly and phasing of dikaryotic genomes from two isolates of Puccinia coronata f. sp. avenae, the causal agent of oat crown rust.</title>
        <authorList>
            <person name="Miller M.E."/>
            <person name="Zhang Y."/>
            <person name="Omidvar V."/>
            <person name="Sperschneider J."/>
            <person name="Schwessinger B."/>
            <person name="Raley C."/>
            <person name="Palmer J.M."/>
            <person name="Garnica D."/>
            <person name="Upadhyaya N."/>
            <person name="Rathjen J."/>
            <person name="Taylor J.M."/>
            <person name="Park R.F."/>
            <person name="Dodds P.N."/>
            <person name="Hirsch C.D."/>
            <person name="Kianian S.F."/>
            <person name="Figueroa M."/>
        </authorList>
    </citation>
    <scope>NUCLEOTIDE SEQUENCE [LARGE SCALE GENOMIC DNA]</scope>
    <source>
        <strain evidence="2">12SD80</strain>
    </source>
</reference>
<protein>
    <submittedName>
        <fullName evidence="2">Uncharacterized protein</fullName>
    </submittedName>
</protein>
<dbReference type="Proteomes" id="UP000235392">
    <property type="component" value="Unassembled WGS sequence"/>
</dbReference>
<organism evidence="2 3">
    <name type="scientific">Puccinia coronata f. sp. avenae</name>
    <dbReference type="NCBI Taxonomy" id="200324"/>
    <lineage>
        <taxon>Eukaryota</taxon>
        <taxon>Fungi</taxon>
        <taxon>Dikarya</taxon>
        <taxon>Basidiomycota</taxon>
        <taxon>Pucciniomycotina</taxon>
        <taxon>Pucciniomycetes</taxon>
        <taxon>Pucciniales</taxon>
        <taxon>Pucciniaceae</taxon>
        <taxon>Puccinia</taxon>
    </lineage>
</organism>